<dbReference type="Pfam" id="PF00355">
    <property type="entry name" value="Rieske"/>
    <property type="match status" value="1"/>
</dbReference>
<keyword evidence="3" id="KW-0479">Metal-binding</keyword>
<dbReference type="InterPro" id="IPR036922">
    <property type="entry name" value="Rieske_2Fe-2S_sf"/>
</dbReference>
<dbReference type="PANTHER" id="PTHR21266">
    <property type="entry name" value="IRON-SULFUR DOMAIN CONTAINING PROTEIN"/>
    <property type="match status" value="1"/>
</dbReference>
<dbReference type="GO" id="GO:0008203">
    <property type="term" value="P:cholesterol metabolic process"/>
    <property type="evidence" value="ECO:0007669"/>
    <property type="project" value="InterPro"/>
</dbReference>
<dbReference type="GO" id="GO:0016491">
    <property type="term" value="F:oxidoreductase activity"/>
    <property type="evidence" value="ECO:0007669"/>
    <property type="project" value="UniProtKB-KW"/>
</dbReference>
<reference evidence="8 9" key="1">
    <citation type="journal article" date="2013" name="Genome Announc.">
        <title>Genome Sequence of Novosphingobium lindaniclasticum LE124T, Isolated from a Hexachlorocyclohexane Dumpsite.</title>
        <authorList>
            <person name="Saxena A."/>
            <person name="Nayyar N."/>
            <person name="Sangwan N."/>
            <person name="Kumari R."/>
            <person name="Khurana J.P."/>
            <person name="Lal R."/>
        </authorList>
    </citation>
    <scope>NUCLEOTIDE SEQUENCE [LARGE SCALE GENOMIC DNA]</scope>
    <source>
        <strain evidence="8 9">LE124</strain>
    </source>
</reference>
<dbReference type="PANTHER" id="PTHR21266:SF60">
    <property type="entry name" value="3-KETOSTEROID-9-ALPHA-MONOOXYGENASE, OXYGENASE COMPONENT"/>
    <property type="match status" value="1"/>
</dbReference>
<sequence>MRRHKQAQHKESMQMATTSDYGLGPHAFPRGWFMIGAAEEATRTPAAIRYFGKDLVLYRGESGTAYVVDAYCPHMGAHLAKNSTSYIVRDAEHVEGESIRCPFHGWRYGPDGACNHIPYSDFVPKAAKLGTYRVIERAGILWMWHDEEGQDPDYDLPQFGGHYGEPGWVEWKIDFMGDLNVHGVEIVDNMADYGHFVPIHGAKDFQYFANEFQNHVVHQYYSAGHRTLTASAEDQLVLDTWYEGPGFLQSEMAGAFDSFIMIANTPIEDGRSRAWHALMVKVHDGLRETTDEDRANAAMYQEGSRLAFAQDVEIWANKRACINPMAVPADGPYGKVRSWYRQFFNPRAKAPEIQGRVNGLVVTLDKRPGSVAA</sequence>
<gene>
    <name evidence="8" type="ORF">L284_14010</name>
</gene>
<evidence type="ECO:0000256" key="6">
    <source>
        <dbReference type="ARBA" id="ARBA00023014"/>
    </source>
</evidence>
<name>T0HN27_9SPHN</name>
<proteinExistence type="predicted"/>
<dbReference type="EMBL" id="ATHL01000087">
    <property type="protein sequence ID" value="EQB13588.1"/>
    <property type="molecule type" value="Genomic_DNA"/>
</dbReference>
<evidence type="ECO:0000256" key="2">
    <source>
        <dbReference type="ARBA" id="ARBA00022714"/>
    </source>
</evidence>
<evidence type="ECO:0000256" key="3">
    <source>
        <dbReference type="ARBA" id="ARBA00022723"/>
    </source>
</evidence>
<dbReference type="GO" id="GO:0046872">
    <property type="term" value="F:metal ion binding"/>
    <property type="evidence" value="ECO:0007669"/>
    <property type="project" value="UniProtKB-KW"/>
</dbReference>
<evidence type="ECO:0000256" key="1">
    <source>
        <dbReference type="ARBA" id="ARBA00001962"/>
    </source>
</evidence>
<dbReference type="Gene3D" id="2.102.10.10">
    <property type="entry name" value="Rieske [2Fe-2S] iron-sulphur domain"/>
    <property type="match status" value="1"/>
</dbReference>
<dbReference type="Proteomes" id="UP000015527">
    <property type="component" value="Unassembled WGS sequence"/>
</dbReference>
<dbReference type="Gene3D" id="3.90.380.10">
    <property type="entry name" value="Naphthalene 1,2-dioxygenase Alpha Subunit, Chain A, domain 1"/>
    <property type="match status" value="1"/>
</dbReference>
<comment type="caution">
    <text evidence="8">The sequence shown here is derived from an EMBL/GenBank/DDBJ whole genome shotgun (WGS) entry which is preliminary data.</text>
</comment>
<feature type="domain" description="Rieske" evidence="7">
    <location>
        <begin position="32"/>
        <end position="143"/>
    </location>
</feature>
<dbReference type="Pfam" id="PF19298">
    <property type="entry name" value="KshA_C"/>
    <property type="match status" value="1"/>
</dbReference>
<dbReference type="PATRIC" id="fig|1096930.3.peg.2786"/>
<dbReference type="AlphaFoldDB" id="T0HN27"/>
<keyword evidence="2" id="KW-0001">2Fe-2S</keyword>
<dbReference type="GO" id="GO:0051537">
    <property type="term" value="F:2 iron, 2 sulfur cluster binding"/>
    <property type="evidence" value="ECO:0007669"/>
    <property type="project" value="UniProtKB-KW"/>
</dbReference>
<dbReference type="InterPro" id="IPR050584">
    <property type="entry name" value="Cholesterol_7-desaturase"/>
</dbReference>
<keyword evidence="5" id="KW-0408">Iron</keyword>
<keyword evidence="6" id="KW-0411">Iron-sulfur</keyword>
<evidence type="ECO:0000256" key="4">
    <source>
        <dbReference type="ARBA" id="ARBA00023002"/>
    </source>
</evidence>
<keyword evidence="9" id="KW-1185">Reference proteome</keyword>
<dbReference type="PROSITE" id="PS51296">
    <property type="entry name" value="RIESKE"/>
    <property type="match status" value="1"/>
</dbReference>
<organism evidence="8 9">
    <name type="scientific">Novosphingobium lindaniclasticum LE124</name>
    <dbReference type="NCBI Taxonomy" id="1096930"/>
    <lineage>
        <taxon>Bacteria</taxon>
        <taxon>Pseudomonadati</taxon>
        <taxon>Pseudomonadota</taxon>
        <taxon>Alphaproteobacteria</taxon>
        <taxon>Sphingomonadales</taxon>
        <taxon>Sphingomonadaceae</taxon>
        <taxon>Novosphingobium</taxon>
    </lineage>
</organism>
<dbReference type="eggNOG" id="COG4638">
    <property type="taxonomic scope" value="Bacteria"/>
</dbReference>
<comment type="cofactor">
    <cofactor evidence="1">
        <name>Fe cation</name>
        <dbReference type="ChEBI" id="CHEBI:24875"/>
    </cofactor>
</comment>
<evidence type="ECO:0000259" key="7">
    <source>
        <dbReference type="PROSITE" id="PS51296"/>
    </source>
</evidence>
<protein>
    <submittedName>
        <fullName evidence="8">(2Fe-2S)-binding protein</fullName>
    </submittedName>
</protein>
<dbReference type="InterPro" id="IPR045605">
    <property type="entry name" value="KshA-like_C"/>
</dbReference>
<dbReference type="SUPFAM" id="SSF50022">
    <property type="entry name" value="ISP domain"/>
    <property type="match status" value="1"/>
</dbReference>
<dbReference type="InterPro" id="IPR017941">
    <property type="entry name" value="Rieske_2Fe-2S"/>
</dbReference>
<evidence type="ECO:0000256" key="5">
    <source>
        <dbReference type="ARBA" id="ARBA00023004"/>
    </source>
</evidence>
<evidence type="ECO:0000313" key="9">
    <source>
        <dbReference type="Proteomes" id="UP000015527"/>
    </source>
</evidence>
<evidence type="ECO:0000313" key="8">
    <source>
        <dbReference type="EMBL" id="EQB13588.1"/>
    </source>
</evidence>
<keyword evidence="4" id="KW-0560">Oxidoreductase</keyword>
<accession>T0HN27</accession>
<dbReference type="SUPFAM" id="SSF55961">
    <property type="entry name" value="Bet v1-like"/>
    <property type="match status" value="1"/>
</dbReference>